<keyword evidence="1" id="KW-1133">Transmembrane helix</keyword>
<evidence type="ECO:0000256" key="1">
    <source>
        <dbReference type="SAM" id="Phobius"/>
    </source>
</evidence>
<feature type="transmembrane region" description="Helical" evidence="1">
    <location>
        <begin position="21"/>
        <end position="42"/>
    </location>
</feature>
<proteinExistence type="predicted"/>
<feature type="transmembrane region" description="Helical" evidence="1">
    <location>
        <begin position="237"/>
        <end position="259"/>
    </location>
</feature>
<feature type="transmembrane region" description="Helical" evidence="1">
    <location>
        <begin position="142"/>
        <end position="163"/>
    </location>
</feature>
<dbReference type="RefSeq" id="WP_088470779.1">
    <property type="nucleotide sequence ID" value="NZ_NISJ01000001.1"/>
</dbReference>
<comment type="caution">
    <text evidence="2">The sequence shown here is derived from an EMBL/GenBank/DDBJ whole genome shotgun (WGS) entry which is preliminary data.</text>
</comment>
<evidence type="ECO:0000313" key="2">
    <source>
        <dbReference type="EMBL" id="OWR00972.1"/>
    </source>
</evidence>
<evidence type="ECO:0008006" key="4">
    <source>
        <dbReference type="Google" id="ProtNLM"/>
    </source>
</evidence>
<feature type="transmembrane region" description="Helical" evidence="1">
    <location>
        <begin position="113"/>
        <end position="136"/>
    </location>
</feature>
<organism evidence="2 3">
    <name type="scientific">Sphingopyxis witflariensis</name>
    <dbReference type="NCBI Taxonomy" id="173675"/>
    <lineage>
        <taxon>Bacteria</taxon>
        <taxon>Pseudomonadati</taxon>
        <taxon>Pseudomonadota</taxon>
        <taxon>Alphaproteobacteria</taxon>
        <taxon>Sphingomonadales</taxon>
        <taxon>Sphingomonadaceae</taxon>
        <taxon>Sphingopyxis</taxon>
    </lineage>
</organism>
<sequence length="269" mass="27682">MPKFDMGAAWDDSKLLLRSHGALTGTIAAVFLFLPTLAVSWFGPTPIAPADGANLEQVMAAFRENAAQAVPYQLLVSIVSAIGGVGILRLWLSRSGTSVGDALLFAIKMIPTMIAVQLIMGVALGLGALLLLMPGIAAGGGAIAMLLVLIGLVLLVGLSAYFWGRLAVVSPVIADREVRNPITAIQAGWALTRGNGWRIFLFMFLVALVIVIVAALVGGLVGAVAGTEDGIGRILTGLVQGVVAAVGGLISVAIAAATYRQLAVRGTFE</sequence>
<dbReference type="AlphaFoldDB" id="A0A246K4Q5"/>
<keyword evidence="1" id="KW-0812">Transmembrane</keyword>
<keyword evidence="3" id="KW-1185">Reference proteome</keyword>
<feature type="transmembrane region" description="Helical" evidence="1">
    <location>
        <begin position="72"/>
        <end position="92"/>
    </location>
</feature>
<keyword evidence="1" id="KW-0472">Membrane</keyword>
<dbReference type="Proteomes" id="UP000197097">
    <property type="component" value="Unassembled WGS sequence"/>
</dbReference>
<dbReference type="EMBL" id="NISJ01000001">
    <property type="protein sequence ID" value="OWR00972.1"/>
    <property type="molecule type" value="Genomic_DNA"/>
</dbReference>
<evidence type="ECO:0000313" key="3">
    <source>
        <dbReference type="Proteomes" id="UP000197097"/>
    </source>
</evidence>
<protein>
    <recommendedName>
        <fullName evidence="4">Glycerophosphoryl diester phosphodiesterase membrane domain-containing protein</fullName>
    </recommendedName>
</protein>
<gene>
    <name evidence="2" type="ORF">CDQ91_00660</name>
</gene>
<dbReference type="OrthoDB" id="7391073at2"/>
<accession>A0A246K4Q5</accession>
<name>A0A246K4Q5_9SPHN</name>
<feature type="transmembrane region" description="Helical" evidence="1">
    <location>
        <begin position="199"/>
        <end position="225"/>
    </location>
</feature>
<reference evidence="2 3" key="1">
    <citation type="journal article" date="2002" name="Int. J. Syst. Evol. Microbiol.">
        <title>Sphingopyxis witflariensis sp. nov., isolated from activated sludge.</title>
        <authorList>
            <person name="Kampfer P."/>
            <person name="Witzenberger R."/>
            <person name="Denner E.B."/>
            <person name="Busse H.J."/>
            <person name="Neef A."/>
        </authorList>
    </citation>
    <scope>NUCLEOTIDE SEQUENCE [LARGE SCALE GENOMIC DNA]</scope>
    <source>
        <strain evidence="2 3">DSM 14551</strain>
    </source>
</reference>